<dbReference type="InterPro" id="IPR027417">
    <property type="entry name" value="P-loop_NTPase"/>
</dbReference>
<evidence type="ECO:0000256" key="2">
    <source>
        <dbReference type="ARBA" id="ARBA00022741"/>
    </source>
</evidence>
<organism evidence="5 6">
    <name type="scientific">Halocatena salina</name>
    <dbReference type="NCBI Taxonomy" id="2934340"/>
    <lineage>
        <taxon>Archaea</taxon>
        <taxon>Methanobacteriati</taxon>
        <taxon>Methanobacteriota</taxon>
        <taxon>Stenosarchaea group</taxon>
        <taxon>Halobacteria</taxon>
        <taxon>Halobacteriales</taxon>
        <taxon>Natronomonadaceae</taxon>
        <taxon>Halocatena</taxon>
    </lineage>
</organism>
<accession>A0A8U0A653</accession>
<dbReference type="KEGG" id="haad:MW046_15125"/>
<dbReference type="PANTHER" id="PTHR42788">
    <property type="entry name" value="TAURINE IMPORT ATP-BINDING PROTEIN-RELATED"/>
    <property type="match status" value="1"/>
</dbReference>
<dbReference type="AlphaFoldDB" id="A0A8U0A653"/>
<geneLocation type="plasmid" evidence="5 6">
    <name>unnamed1</name>
</geneLocation>
<protein>
    <submittedName>
        <fullName evidence="5">ABC transporter ATP-binding protein</fullName>
    </submittedName>
</protein>
<name>A0A8U0A653_9EURY</name>
<gene>
    <name evidence="5" type="ORF">MW046_15125</name>
</gene>
<keyword evidence="6" id="KW-1185">Reference proteome</keyword>
<reference evidence="5" key="1">
    <citation type="submission" date="2022-04" db="EMBL/GenBank/DDBJ databases">
        <title>Halocatena sp. nov., isolated from a salt lake.</title>
        <authorList>
            <person name="Cui H.-L."/>
        </authorList>
    </citation>
    <scope>NUCLEOTIDE SEQUENCE</scope>
    <source>
        <strain evidence="5">AD-1</strain>
        <plasmid evidence="5">unnamed1</plasmid>
    </source>
</reference>
<dbReference type="GeneID" id="71929406"/>
<dbReference type="InterPro" id="IPR017871">
    <property type="entry name" value="ABC_transporter-like_CS"/>
</dbReference>
<sequence>MTDKSPIVTYSDVEKRYGTDEDTVLAVEEFSADIEEGEFVSIVGPSGCGKSTLLHLTAGILDPTRGSVTVNGMNVQSSVYEKHNVGLVFQKPVLLEWRTILDNVLLPVEIMDENGVLTEDRSHYEERARELLSIVDLGGFEDAYPRELSGGMQQRASICRSLVYDPPILLMDEPFGALDKITRDQLNDELLSIWAATNKTVLFVTHNIQEAIYLSDRVIVLSDRPATALDTVSVDLARPRNEETLAHDAYQDIVAQVTETMELRGRSTS</sequence>
<dbReference type="InterPro" id="IPR003593">
    <property type="entry name" value="AAA+_ATPase"/>
</dbReference>
<dbReference type="PROSITE" id="PS50893">
    <property type="entry name" value="ABC_TRANSPORTER_2"/>
    <property type="match status" value="1"/>
</dbReference>
<evidence type="ECO:0000256" key="1">
    <source>
        <dbReference type="ARBA" id="ARBA00022448"/>
    </source>
</evidence>
<feature type="domain" description="ABC transporter" evidence="4">
    <location>
        <begin position="8"/>
        <end position="248"/>
    </location>
</feature>
<dbReference type="RefSeq" id="WP_247994993.1">
    <property type="nucleotide sequence ID" value="NZ_CP096020.1"/>
</dbReference>
<dbReference type="CDD" id="cd03293">
    <property type="entry name" value="ABC_NrtD_SsuB_transporters"/>
    <property type="match status" value="1"/>
</dbReference>
<dbReference type="Gene3D" id="3.40.50.300">
    <property type="entry name" value="P-loop containing nucleotide triphosphate hydrolases"/>
    <property type="match status" value="1"/>
</dbReference>
<dbReference type="PROSITE" id="PS00211">
    <property type="entry name" value="ABC_TRANSPORTER_1"/>
    <property type="match status" value="1"/>
</dbReference>
<dbReference type="GO" id="GO:0005524">
    <property type="term" value="F:ATP binding"/>
    <property type="evidence" value="ECO:0007669"/>
    <property type="project" value="UniProtKB-KW"/>
</dbReference>
<evidence type="ECO:0000259" key="4">
    <source>
        <dbReference type="PROSITE" id="PS50893"/>
    </source>
</evidence>
<dbReference type="EMBL" id="CP096020">
    <property type="protein sequence ID" value="UPM44339.1"/>
    <property type="molecule type" value="Genomic_DNA"/>
</dbReference>
<dbReference type="InterPro" id="IPR050166">
    <property type="entry name" value="ABC_transporter_ATP-bind"/>
</dbReference>
<keyword evidence="3 5" id="KW-0067">ATP-binding</keyword>
<dbReference type="SMART" id="SM00382">
    <property type="entry name" value="AAA"/>
    <property type="match status" value="1"/>
</dbReference>
<dbReference type="InterPro" id="IPR003439">
    <property type="entry name" value="ABC_transporter-like_ATP-bd"/>
</dbReference>
<dbReference type="SUPFAM" id="SSF52540">
    <property type="entry name" value="P-loop containing nucleoside triphosphate hydrolases"/>
    <property type="match status" value="1"/>
</dbReference>
<proteinExistence type="predicted"/>
<dbReference type="PANTHER" id="PTHR42788:SF13">
    <property type="entry name" value="ALIPHATIC SULFONATES IMPORT ATP-BINDING PROTEIN SSUB"/>
    <property type="match status" value="1"/>
</dbReference>
<keyword evidence="1" id="KW-0813">Transport</keyword>
<dbReference type="Proteomes" id="UP000831768">
    <property type="component" value="Plasmid unnamed1"/>
</dbReference>
<evidence type="ECO:0000256" key="3">
    <source>
        <dbReference type="ARBA" id="ARBA00022840"/>
    </source>
</evidence>
<dbReference type="Pfam" id="PF00005">
    <property type="entry name" value="ABC_tran"/>
    <property type="match status" value="1"/>
</dbReference>
<dbReference type="GO" id="GO:0016887">
    <property type="term" value="F:ATP hydrolysis activity"/>
    <property type="evidence" value="ECO:0007669"/>
    <property type="project" value="InterPro"/>
</dbReference>
<evidence type="ECO:0000313" key="5">
    <source>
        <dbReference type="EMBL" id="UPM44339.1"/>
    </source>
</evidence>
<evidence type="ECO:0000313" key="6">
    <source>
        <dbReference type="Proteomes" id="UP000831768"/>
    </source>
</evidence>
<keyword evidence="2" id="KW-0547">Nucleotide-binding</keyword>
<keyword evidence="5" id="KW-0614">Plasmid</keyword>